<organism evidence="2 3">
    <name type="scientific">Popillia japonica</name>
    <name type="common">Japanese beetle</name>
    <dbReference type="NCBI Taxonomy" id="7064"/>
    <lineage>
        <taxon>Eukaryota</taxon>
        <taxon>Metazoa</taxon>
        <taxon>Ecdysozoa</taxon>
        <taxon>Arthropoda</taxon>
        <taxon>Hexapoda</taxon>
        <taxon>Insecta</taxon>
        <taxon>Pterygota</taxon>
        <taxon>Neoptera</taxon>
        <taxon>Endopterygota</taxon>
        <taxon>Coleoptera</taxon>
        <taxon>Polyphaga</taxon>
        <taxon>Scarabaeiformia</taxon>
        <taxon>Scarabaeidae</taxon>
        <taxon>Rutelinae</taxon>
        <taxon>Popillia</taxon>
    </lineage>
</organism>
<evidence type="ECO:0000313" key="2">
    <source>
        <dbReference type="EMBL" id="KAK9679341.1"/>
    </source>
</evidence>
<evidence type="ECO:0000256" key="1">
    <source>
        <dbReference type="ARBA" id="ARBA00004123"/>
    </source>
</evidence>
<keyword evidence="3" id="KW-1185">Reference proteome</keyword>
<accession>A0AAW1HSF9</accession>
<sequence>MNSDDTLLKNLPRTGRRRRFTAETTNEITEYINANPLSTATKIKAELNLEGVSNSTIIRALHTTVSKTSQKTGINRRECYCQIKALHGKT</sequence>
<proteinExistence type="predicted"/>
<evidence type="ECO:0000313" key="3">
    <source>
        <dbReference type="Proteomes" id="UP001458880"/>
    </source>
</evidence>
<comment type="subcellular location">
    <subcellularLocation>
        <location evidence="1">Nucleus</location>
    </subcellularLocation>
</comment>
<dbReference type="SUPFAM" id="SSF46689">
    <property type="entry name" value="Homeodomain-like"/>
    <property type="match status" value="1"/>
</dbReference>
<protein>
    <recommendedName>
        <fullName evidence="4">Transposase</fullName>
    </recommendedName>
</protein>
<gene>
    <name evidence="2" type="ORF">QE152_g40104</name>
</gene>
<dbReference type="Proteomes" id="UP001458880">
    <property type="component" value="Unassembled WGS sequence"/>
</dbReference>
<dbReference type="GO" id="GO:0005634">
    <property type="term" value="C:nucleus"/>
    <property type="evidence" value="ECO:0007669"/>
    <property type="project" value="UniProtKB-SubCell"/>
</dbReference>
<dbReference type="InterPro" id="IPR009057">
    <property type="entry name" value="Homeodomain-like_sf"/>
</dbReference>
<name>A0AAW1HSF9_POPJA</name>
<evidence type="ECO:0008006" key="4">
    <source>
        <dbReference type="Google" id="ProtNLM"/>
    </source>
</evidence>
<reference evidence="2 3" key="1">
    <citation type="journal article" date="2024" name="BMC Genomics">
        <title>De novo assembly and annotation of Popillia japonica's genome with initial clues to its potential as an invasive pest.</title>
        <authorList>
            <person name="Cucini C."/>
            <person name="Boschi S."/>
            <person name="Funari R."/>
            <person name="Cardaioli E."/>
            <person name="Iannotti N."/>
            <person name="Marturano G."/>
            <person name="Paoli F."/>
            <person name="Bruttini M."/>
            <person name="Carapelli A."/>
            <person name="Frati F."/>
            <person name="Nardi F."/>
        </authorList>
    </citation>
    <scope>NUCLEOTIDE SEQUENCE [LARGE SCALE GENOMIC DNA]</scope>
    <source>
        <strain evidence="2">DMR45628</strain>
    </source>
</reference>
<comment type="caution">
    <text evidence="2">The sequence shown here is derived from an EMBL/GenBank/DDBJ whole genome shotgun (WGS) entry which is preliminary data.</text>
</comment>
<dbReference type="EMBL" id="JASPKY010001040">
    <property type="protein sequence ID" value="KAK9679341.1"/>
    <property type="molecule type" value="Genomic_DNA"/>
</dbReference>
<dbReference type="AlphaFoldDB" id="A0AAW1HSF9"/>